<keyword evidence="6 8" id="KW-0057">Aromatic amino acid biosynthesis</keyword>
<gene>
    <name evidence="10" type="ORF">B9O19_01590</name>
</gene>
<evidence type="ECO:0000256" key="8">
    <source>
        <dbReference type="PIRNR" id="PIRNR001361"/>
    </source>
</evidence>
<protein>
    <recommendedName>
        <fullName evidence="8">Phospho-2-dehydro-3-deoxyheptonate aldolase</fullName>
        <ecNumber evidence="8">2.5.1.54</ecNumber>
    </recommendedName>
</protein>
<dbReference type="GeneID" id="98062982"/>
<accession>A0A2K9P541</accession>
<dbReference type="InterPro" id="IPR013785">
    <property type="entry name" value="Aldolase_TIM"/>
</dbReference>
<dbReference type="GO" id="GO:0008652">
    <property type="term" value="P:amino acid biosynthetic process"/>
    <property type="evidence" value="ECO:0007669"/>
    <property type="project" value="UniProtKB-KW"/>
</dbReference>
<dbReference type="AlphaFoldDB" id="A0A2K9P541"/>
<dbReference type="PANTHER" id="PTHR21225">
    <property type="entry name" value="PHOSPHO-2-DEHYDRO-3-DEOXYHEPTONATE ALDOLASE DAHP SYNTHETASE"/>
    <property type="match status" value="1"/>
</dbReference>
<dbReference type="Gene3D" id="3.20.20.70">
    <property type="entry name" value="Aldolase class I"/>
    <property type="match status" value="1"/>
</dbReference>
<keyword evidence="4 8" id="KW-0028">Amino-acid biosynthesis</keyword>
<evidence type="ECO:0000259" key="9">
    <source>
        <dbReference type="Pfam" id="PF00793"/>
    </source>
</evidence>
<comment type="catalytic activity">
    <reaction evidence="7 8">
        <text>D-erythrose 4-phosphate + phosphoenolpyruvate + H2O = 7-phospho-2-dehydro-3-deoxy-D-arabino-heptonate + phosphate</text>
        <dbReference type="Rhea" id="RHEA:14717"/>
        <dbReference type="ChEBI" id="CHEBI:15377"/>
        <dbReference type="ChEBI" id="CHEBI:16897"/>
        <dbReference type="ChEBI" id="CHEBI:43474"/>
        <dbReference type="ChEBI" id="CHEBI:58394"/>
        <dbReference type="ChEBI" id="CHEBI:58702"/>
        <dbReference type="EC" id="2.5.1.54"/>
    </reaction>
</comment>
<evidence type="ECO:0000256" key="4">
    <source>
        <dbReference type="ARBA" id="ARBA00022605"/>
    </source>
</evidence>
<dbReference type="RefSeq" id="WP_102365927.1">
    <property type="nucleotide sequence ID" value="NZ_CP020991.1"/>
</dbReference>
<comment type="function">
    <text evidence="1 8">Stereospecific condensation of phosphoenolpyruvate (PEP) and D-erythrose-4-phosphate (E4P) giving rise to 3-deoxy-D-arabino-heptulosonate-7-phosphate (DAHP).</text>
</comment>
<evidence type="ECO:0000256" key="6">
    <source>
        <dbReference type="ARBA" id="ARBA00023141"/>
    </source>
</evidence>
<dbReference type="GO" id="GO:0009423">
    <property type="term" value="P:chorismate biosynthetic process"/>
    <property type="evidence" value="ECO:0007669"/>
    <property type="project" value="UniProtKB-UniPathway"/>
</dbReference>
<dbReference type="OrthoDB" id="9807331at2"/>
<dbReference type="KEGG" id="mpec:B9O19_01590"/>
<dbReference type="UniPathway" id="UPA00053">
    <property type="reaction ID" value="UER00084"/>
</dbReference>
<dbReference type="Proteomes" id="UP000235589">
    <property type="component" value="Chromosome"/>
</dbReference>
<proteinExistence type="inferred from homology"/>
<comment type="similarity">
    <text evidence="3 8">Belongs to the class-I DAHP synthase family.</text>
</comment>
<sequence>MSFTFKKEMPSAEHLKELLPVPSDSAEIRIKRISEIEAVLSGKDNRILLIIGPCSADNEDSVCDYISRLASVQNEVNDKILLVPRVYTNKPRTTGEGYKGMMHQPDPNEAPNAFEGIKAIRQMHLRVLRETGFVSADEMLYPGNHPYLDDLLGYVAVGARSVENQQHRLVASGLDMPIGMKNGTGGDTGVMFNAIYAAQHGHDFIYQNHEVTTNGNPYAHAILRGGIDERGRNIPNYHYEDLLRIASEYDEKGFENPAVIIDTNHNNSAKQFNQQPRIASEVMHSMAYEPLLRKMIKGFMVESYIEEGNQKIGENSIYGKSITDPCLGWKDTETMIYKLADQLI</sequence>
<dbReference type="NCBIfam" id="TIGR00034">
    <property type="entry name" value="aroFGH"/>
    <property type="match status" value="1"/>
</dbReference>
<evidence type="ECO:0000256" key="2">
    <source>
        <dbReference type="ARBA" id="ARBA00004688"/>
    </source>
</evidence>
<reference evidence="10 11" key="1">
    <citation type="submission" date="2017-04" db="EMBL/GenBank/DDBJ databases">
        <title>Monoglobus pectinilyticus 14 draft genome.</title>
        <authorList>
            <person name="Kim C."/>
            <person name="Rosendale D.I."/>
            <person name="Kelly W.J."/>
            <person name="Tannock G.W."/>
            <person name="Patchett M.L."/>
            <person name="Jordens J.Z."/>
        </authorList>
    </citation>
    <scope>NUCLEOTIDE SEQUENCE [LARGE SCALE GENOMIC DNA]</scope>
    <source>
        <strain evidence="10 11">14</strain>
    </source>
</reference>
<dbReference type="Pfam" id="PF00793">
    <property type="entry name" value="DAHP_synth_1"/>
    <property type="match status" value="1"/>
</dbReference>
<dbReference type="PANTHER" id="PTHR21225:SF12">
    <property type="entry name" value="PHOSPHO-2-DEHYDRO-3-DEOXYHEPTONATE ALDOLASE, TYROSINE-INHIBITED"/>
    <property type="match status" value="1"/>
</dbReference>
<dbReference type="InterPro" id="IPR006218">
    <property type="entry name" value="DAHP1/KDSA"/>
</dbReference>
<evidence type="ECO:0000256" key="5">
    <source>
        <dbReference type="ARBA" id="ARBA00022679"/>
    </source>
</evidence>
<dbReference type="GO" id="GO:0003849">
    <property type="term" value="F:3-deoxy-7-phosphoheptulonate synthase activity"/>
    <property type="evidence" value="ECO:0007669"/>
    <property type="project" value="UniProtKB-EC"/>
</dbReference>
<evidence type="ECO:0000256" key="3">
    <source>
        <dbReference type="ARBA" id="ARBA00007985"/>
    </source>
</evidence>
<dbReference type="PIRSF" id="PIRSF001361">
    <property type="entry name" value="DAHP_synthase"/>
    <property type="match status" value="1"/>
</dbReference>
<dbReference type="NCBIfam" id="NF009395">
    <property type="entry name" value="PRK12755.1"/>
    <property type="match status" value="1"/>
</dbReference>
<dbReference type="SUPFAM" id="SSF51569">
    <property type="entry name" value="Aldolase"/>
    <property type="match status" value="1"/>
</dbReference>
<feature type="domain" description="DAHP synthetase I/KDSA" evidence="9">
    <location>
        <begin position="37"/>
        <end position="334"/>
    </location>
</feature>
<name>A0A2K9P541_9FIRM</name>
<dbReference type="GO" id="GO:0009073">
    <property type="term" value="P:aromatic amino acid family biosynthetic process"/>
    <property type="evidence" value="ECO:0007669"/>
    <property type="project" value="UniProtKB-KW"/>
</dbReference>
<keyword evidence="11" id="KW-1185">Reference proteome</keyword>
<dbReference type="EMBL" id="CP020991">
    <property type="protein sequence ID" value="AUO19748.1"/>
    <property type="molecule type" value="Genomic_DNA"/>
</dbReference>
<organism evidence="10 11">
    <name type="scientific">Monoglobus pectinilyticus</name>
    <dbReference type="NCBI Taxonomy" id="1981510"/>
    <lineage>
        <taxon>Bacteria</taxon>
        <taxon>Bacillati</taxon>
        <taxon>Bacillota</taxon>
        <taxon>Clostridia</taxon>
        <taxon>Monoglobales</taxon>
        <taxon>Monoglobaceae</taxon>
        <taxon>Monoglobus</taxon>
    </lineage>
</organism>
<comment type="pathway">
    <text evidence="2 8">Metabolic intermediate biosynthesis; chorismate biosynthesis; chorismate from D-erythrose 4-phosphate and phosphoenolpyruvate: step 1/7.</text>
</comment>
<keyword evidence="5 8" id="KW-0808">Transferase</keyword>
<dbReference type="EC" id="2.5.1.54" evidence="8"/>
<evidence type="ECO:0000256" key="1">
    <source>
        <dbReference type="ARBA" id="ARBA00003726"/>
    </source>
</evidence>
<dbReference type="InterPro" id="IPR006219">
    <property type="entry name" value="DAHP_synth_1"/>
</dbReference>
<evidence type="ECO:0000256" key="7">
    <source>
        <dbReference type="ARBA" id="ARBA00047508"/>
    </source>
</evidence>
<dbReference type="GO" id="GO:0005737">
    <property type="term" value="C:cytoplasm"/>
    <property type="evidence" value="ECO:0007669"/>
    <property type="project" value="TreeGrafter"/>
</dbReference>
<evidence type="ECO:0000313" key="10">
    <source>
        <dbReference type="EMBL" id="AUO19748.1"/>
    </source>
</evidence>
<evidence type="ECO:0000313" key="11">
    <source>
        <dbReference type="Proteomes" id="UP000235589"/>
    </source>
</evidence>